<evidence type="ECO:0000313" key="2">
    <source>
        <dbReference type="EMBL" id="SFF35951.1"/>
    </source>
</evidence>
<proteinExistence type="predicted"/>
<dbReference type="STRING" id="285351.SAMN04488035_2658"/>
<dbReference type="SUPFAM" id="SSF52266">
    <property type="entry name" value="SGNH hydrolase"/>
    <property type="match status" value="1"/>
</dbReference>
<dbReference type="PANTHER" id="PTHR30383:SF5">
    <property type="entry name" value="SGNH HYDROLASE-TYPE ESTERASE DOMAIN-CONTAINING PROTEIN"/>
    <property type="match status" value="1"/>
</dbReference>
<keyword evidence="3" id="KW-1185">Reference proteome</keyword>
<organism evidence="2 3">
    <name type="scientific">Flavimobilis marinus</name>
    <dbReference type="NCBI Taxonomy" id="285351"/>
    <lineage>
        <taxon>Bacteria</taxon>
        <taxon>Bacillati</taxon>
        <taxon>Actinomycetota</taxon>
        <taxon>Actinomycetes</taxon>
        <taxon>Micrococcales</taxon>
        <taxon>Jonesiaceae</taxon>
        <taxon>Flavimobilis</taxon>
    </lineage>
</organism>
<evidence type="ECO:0000313" key="3">
    <source>
        <dbReference type="Proteomes" id="UP000198520"/>
    </source>
</evidence>
<dbReference type="Gene3D" id="3.40.50.1110">
    <property type="entry name" value="SGNH hydrolase"/>
    <property type="match status" value="1"/>
</dbReference>
<dbReference type="InterPro" id="IPR051532">
    <property type="entry name" value="Ester_Hydrolysis_Enzymes"/>
</dbReference>
<dbReference type="InterPro" id="IPR013830">
    <property type="entry name" value="SGNH_hydro"/>
</dbReference>
<reference evidence="3" key="1">
    <citation type="submission" date="2016-10" db="EMBL/GenBank/DDBJ databases">
        <authorList>
            <person name="Varghese N."/>
            <person name="Submissions S."/>
        </authorList>
    </citation>
    <scope>NUCLEOTIDE SEQUENCE [LARGE SCALE GENOMIC DNA]</scope>
    <source>
        <strain evidence="3">DSM 19083</strain>
    </source>
</reference>
<feature type="domain" description="SGNH hydrolase-type esterase" evidence="1">
    <location>
        <begin position="9"/>
        <end position="180"/>
    </location>
</feature>
<gene>
    <name evidence="2" type="ORF">SAMN04488035_2658</name>
</gene>
<protein>
    <submittedName>
        <fullName evidence="2">Lysophospholipase L1</fullName>
    </submittedName>
</protein>
<accession>A0A1I2I623</accession>
<name>A0A1I2I623_9MICO</name>
<dbReference type="EMBL" id="FONZ01000006">
    <property type="protein sequence ID" value="SFF35951.1"/>
    <property type="molecule type" value="Genomic_DNA"/>
</dbReference>
<dbReference type="PANTHER" id="PTHR30383">
    <property type="entry name" value="THIOESTERASE 1/PROTEASE 1/LYSOPHOSPHOLIPASE L1"/>
    <property type="match status" value="1"/>
</dbReference>
<sequence length="200" mass="21345">MARDLRVCFVGDSYVAGTGDPTALGWPGRVVAEAFASGLPVTAYNLGVRGETGPQVARRIPVETAPRLAPADDPRLVVSFGANDTVERDGQVRASIGQTVGALRDIRAATDVPVLLVGPPAVDDAQQNERLMTTNAALAEEAGRLRVPFVDTFTATNASALWRQQIREWDGYHPGAEGYAYLAAVVAPPVLDWLRSEPPR</sequence>
<dbReference type="Pfam" id="PF13472">
    <property type="entry name" value="Lipase_GDSL_2"/>
    <property type="match status" value="1"/>
</dbReference>
<dbReference type="GO" id="GO:0004622">
    <property type="term" value="F:phosphatidylcholine lysophospholipase activity"/>
    <property type="evidence" value="ECO:0007669"/>
    <property type="project" value="TreeGrafter"/>
</dbReference>
<dbReference type="Proteomes" id="UP000198520">
    <property type="component" value="Unassembled WGS sequence"/>
</dbReference>
<evidence type="ECO:0000259" key="1">
    <source>
        <dbReference type="Pfam" id="PF13472"/>
    </source>
</evidence>
<dbReference type="RefSeq" id="WP_177191381.1">
    <property type="nucleotide sequence ID" value="NZ_BNAN01000001.1"/>
</dbReference>
<dbReference type="AlphaFoldDB" id="A0A1I2I623"/>
<dbReference type="InterPro" id="IPR036514">
    <property type="entry name" value="SGNH_hydro_sf"/>
</dbReference>